<organism evidence="2 3">
    <name type="scientific">Furculomyces boomerangus</name>
    <dbReference type="NCBI Taxonomy" id="61424"/>
    <lineage>
        <taxon>Eukaryota</taxon>
        <taxon>Fungi</taxon>
        <taxon>Fungi incertae sedis</taxon>
        <taxon>Zoopagomycota</taxon>
        <taxon>Kickxellomycotina</taxon>
        <taxon>Harpellomycetes</taxon>
        <taxon>Harpellales</taxon>
        <taxon>Harpellaceae</taxon>
        <taxon>Furculomyces</taxon>
    </lineage>
</organism>
<feature type="region of interest" description="Disordered" evidence="1">
    <location>
        <begin position="618"/>
        <end position="653"/>
    </location>
</feature>
<feature type="region of interest" description="Disordered" evidence="1">
    <location>
        <begin position="532"/>
        <end position="582"/>
    </location>
</feature>
<sequence>MNYIENKSVQLKPGTQCTVVYWQDLVKDLKKNSALPDAIANDPFFARLLKSAENYAISEKRPKKRKGREVEDCYDTKDPFIDDSELTFMDGHFHAKESKQKKRKVVLGDSNTEKTTSIDPNIQNEQGKIVLDLECFDRASTDDFYVYFGTLSEPEEEDQLVKEQKKSSNIQKPKTVGNQQKTIVDKERKSTEKPINKGMRQQKESKKMQDYFNPLTPDKTVLNQKSIPITTEKNSLKNHSTLPTVHTVTNYYSYFQTIPLSKELEIAINNLLEQNKPGVITDKKHFPYILKEPLRKLCILAINRTLDYESKVLEIYPIPQYIKPTSKLNLNTGVLPNALLNTDPDKVVDKTQLQAFLDNQILQWEAASDLVDISNIYSRLVKHMPWNRATIRRIISKLLGKDVENWKRKQLKIIENCMRARISNVLETNNNSPVLQKDEENKTKFAWTTVIRHLLHQYIKVYLEIFGITLNPLQNEETAEERSLYQRLRKDAYIRLMTLWPENMMTMSILSREYSKRKQSLASRMRRSMGTVANSLGVTKDLGSQSVSPKSRNLGNNDDSSMTSRTMTVDSADFSDNRSVKSTKGNSIVPLLPTVGKSKNSEFIVNGSSEKMVIDLESPTKAKQQKKNGGNDPKSNINEGNKSRFFEDSDDTSYPPIPIPKLHDLLGIKQGTKFVVPENKFNGNMEFQSTQHPYRHQGGHPDTGHLNPVSRNITNTYGNKTEQNGGTSNQKQGAIHPKKNMSLKYMNHKRS</sequence>
<dbReference type="AlphaFoldDB" id="A0A2T9YY52"/>
<name>A0A2T9YY52_9FUNG</name>
<feature type="compositionally biased region" description="Polar residues" evidence="1">
    <location>
        <begin position="709"/>
        <end position="732"/>
    </location>
</feature>
<accession>A0A2T9YY52</accession>
<feature type="compositionally biased region" description="Basic residues" evidence="1">
    <location>
        <begin position="736"/>
        <end position="751"/>
    </location>
</feature>
<dbReference type="EMBL" id="MBFT01000114">
    <property type="protein sequence ID" value="PVU97226.1"/>
    <property type="molecule type" value="Genomic_DNA"/>
</dbReference>
<evidence type="ECO:0008006" key="4">
    <source>
        <dbReference type="Google" id="ProtNLM"/>
    </source>
</evidence>
<comment type="caution">
    <text evidence="2">The sequence shown here is derived from an EMBL/GenBank/DDBJ whole genome shotgun (WGS) entry which is preliminary data.</text>
</comment>
<feature type="region of interest" description="Disordered" evidence="1">
    <location>
        <begin position="690"/>
        <end position="751"/>
    </location>
</feature>
<evidence type="ECO:0000313" key="3">
    <source>
        <dbReference type="Proteomes" id="UP000245699"/>
    </source>
</evidence>
<feature type="region of interest" description="Disordered" evidence="1">
    <location>
        <begin position="156"/>
        <end position="206"/>
    </location>
</feature>
<evidence type="ECO:0000313" key="2">
    <source>
        <dbReference type="EMBL" id="PVU97226.1"/>
    </source>
</evidence>
<feature type="compositionally biased region" description="Polar residues" evidence="1">
    <location>
        <begin position="167"/>
        <end position="182"/>
    </location>
</feature>
<evidence type="ECO:0000256" key="1">
    <source>
        <dbReference type="SAM" id="MobiDB-lite"/>
    </source>
</evidence>
<gene>
    <name evidence="2" type="ORF">BB559_002107</name>
</gene>
<reference evidence="2 3" key="1">
    <citation type="journal article" date="2018" name="MBio">
        <title>Comparative Genomics Reveals the Core Gene Toolbox for the Fungus-Insect Symbiosis.</title>
        <authorList>
            <person name="Wang Y."/>
            <person name="Stata M."/>
            <person name="Wang W."/>
            <person name="Stajich J.E."/>
            <person name="White M.M."/>
            <person name="Moncalvo J.M."/>
        </authorList>
    </citation>
    <scope>NUCLEOTIDE SEQUENCE [LARGE SCALE GENOMIC DNA]</scope>
    <source>
        <strain evidence="2 3">AUS-77-4</strain>
    </source>
</reference>
<protein>
    <recommendedName>
        <fullName evidence="4">Ubinuclein middle domain-containing protein</fullName>
    </recommendedName>
</protein>
<dbReference type="OrthoDB" id="5576775at2759"/>
<proteinExistence type="predicted"/>
<feature type="compositionally biased region" description="Basic and acidic residues" evidence="1">
    <location>
        <begin position="183"/>
        <end position="206"/>
    </location>
</feature>
<keyword evidence="3" id="KW-1185">Reference proteome</keyword>
<feature type="compositionally biased region" description="Polar residues" evidence="1">
    <location>
        <begin position="532"/>
        <end position="569"/>
    </location>
</feature>
<dbReference type="Proteomes" id="UP000245699">
    <property type="component" value="Unassembled WGS sequence"/>
</dbReference>